<reference evidence="1" key="1">
    <citation type="submission" date="2018-02" db="EMBL/GenBank/DDBJ databases">
        <authorList>
            <person name="Cohen D.B."/>
            <person name="Kent A.D."/>
        </authorList>
    </citation>
    <scope>NUCLEOTIDE SEQUENCE</scope>
</reference>
<dbReference type="AlphaFoldDB" id="A0A2N9IFV2"/>
<protein>
    <recommendedName>
        <fullName evidence="2">Aminotransferase-like plant mobile domain-containing protein</fullName>
    </recommendedName>
</protein>
<evidence type="ECO:0008006" key="2">
    <source>
        <dbReference type="Google" id="ProtNLM"/>
    </source>
</evidence>
<name>A0A2N9IFV2_FAGSY</name>
<dbReference type="PANTHER" id="PTHR46033">
    <property type="entry name" value="PROTEIN MAIN-LIKE 2"/>
    <property type="match status" value="1"/>
</dbReference>
<organism evidence="1">
    <name type="scientific">Fagus sylvatica</name>
    <name type="common">Beechnut</name>
    <dbReference type="NCBI Taxonomy" id="28930"/>
    <lineage>
        <taxon>Eukaryota</taxon>
        <taxon>Viridiplantae</taxon>
        <taxon>Streptophyta</taxon>
        <taxon>Embryophyta</taxon>
        <taxon>Tracheophyta</taxon>
        <taxon>Spermatophyta</taxon>
        <taxon>Magnoliopsida</taxon>
        <taxon>eudicotyledons</taxon>
        <taxon>Gunneridae</taxon>
        <taxon>Pentapetalae</taxon>
        <taxon>rosids</taxon>
        <taxon>fabids</taxon>
        <taxon>Fagales</taxon>
        <taxon>Fagaceae</taxon>
        <taxon>Fagus</taxon>
    </lineage>
</organism>
<dbReference type="InterPro" id="IPR044824">
    <property type="entry name" value="MAIN-like"/>
</dbReference>
<sequence length="533" mass="60055">MKILSEETCASVVALLAGHLRFLLEMLPPLALLTEYFEISSPDASIFSFFETLLSYQFLVPFPSKTANPSHSPSCLDAGVLEWMLQLALKEDITIIFRPEEHLSHRARNGEVVRTFLSRGNPIEVLKWWGRLNSTTRSFVKAAGFKYFVETQLTEMAKILHCALAERWWDTTHTFHIAGMEMTITPYDVYRLTGLRVDGITLTFSAFPARVRLDWEYLGISLGATSADLPTLMRAFAEAPQSVQVFYMAERVTHQLGENEDLDRLDEDSDFEEYQQLLMLTLFPPHVADGSLRETAITRHTNVLGYPIPKDTRAATHADLNYMFQLCGNMKTMTTDLSLDHFSRPLGSSSRGAQADPEAIESDNDEDCVKLNLPLLRVASDFWDHTRHVFSFNRCELCPIMEEFGAIMGISNFNQMLLPPKHTDSILLLDEVLSMPYKSGSSWSMNDGFDLHALVDHFSEVVDEECYPEALAIVVLAGFFLTGDFETDAVALDAISCMDKKNPVLMILGETLNGLHELKESMCPYFKGSPLLL</sequence>
<evidence type="ECO:0000313" key="1">
    <source>
        <dbReference type="EMBL" id="SPD24687.1"/>
    </source>
</evidence>
<gene>
    <name evidence="1" type="ORF">FSB_LOCUS52569</name>
</gene>
<accession>A0A2N9IFV2</accession>
<dbReference type="PANTHER" id="PTHR46033:SF8">
    <property type="entry name" value="PROTEIN MAINTENANCE OF MERISTEMS-LIKE"/>
    <property type="match status" value="1"/>
</dbReference>
<proteinExistence type="predicted"/>
<dbReference type="EMBL" id="OIVN01005979">
    <property type="protein sequence ID" value="SPD24687.1"/>
    <property type="molecule type" value="Genomic_DNA"/>
</dbReference>
<dbReference type="GO" id="GO:0010073">
    <property type="term" value="P:meristem maintenance"/>
    <property type="evidence" value="ECO:0007669"/>
    <property type="project" value="InterPro"/>
</dbReference>